<feature type="signal peptide" evidence="3">
    <location>
        <begin position="1"/>
        <end position="24"/>
    </location>
</feature>
<evidence type="ECO:0000256" key="2">
    <source>
        <dbReference type="ARBA" id="ARBA00022737"/>
    </source>
</evidence>
<dbReference type="SMART" id="SM00054">
    <property type="entry name" value="EFh"/>
    <property type="match status" value="4"/>
</dbReference>
<evidence type="ECO:0000313" key="5">
    <source>
        <dbReference type="EMBL" id="SME91807.1"/>
    </source>
</evidence>
<feature type="domain" description="EF-hand" evidence="4">
    <location>
        <begin position="163"/>
        <end position="198"/>
    </location>
</feature>
<dbReference type="Pfam" id="PF13202">
    <property type="entry name" value="EF-hand_5"/>
    <property type="match status" value="3"/>
</dbReference>
<feature type="domain" description="EF-hand" evidence="4">
    <location>
        <begin position="107"/>
        <end position="133"/>
    </location>
</feature>
<keyword evidence="1" id="KW-0479">Metal-binding</keyword>
<name>A0A1Y6B615_9PROT</name>
<dbReference type="InterPro" id="IPR011992">
    <property type="entry name" value="EF-hand-dom_pair"/>
</dbReference>
<keyword evidence="6" id="KW-1185">Reference proteome</keyword>
<dbReference type="InterPro" id="IPR002048">
    <property type="entry name" value="EF_hand_dom"/>
</dbReference>
<protein>
    <submittedName>
        <fullName evidence="5">Ca2+-binding protein, EF-hand superfamily</fullName>
    </submittedName>
</protein>
<keyword evidence="3" id="KW-0732">Signal</keyword>
<feature type="chain" id="PRO_5010995818" evidence="3">
    <location>
        <begin position="25"/>
        <end position="205"/>
    </location>
</feature>
<evidence type="ECO:0000313" key="6">
    <source>
        <dbReference type="Proteomes" id="UP000192917"/>
    </source>
</evidence>
<dbReference type="Gene3D" id="1.10.238.10">
    <property type="entry name" value="EF-hand"/>
    <property type="match status" value="3"/>
</dbReference>
<dbReference type="Pfam" id="PF13499">
    <property type="entry name" value="EF-hand_7"/>
    <property type="match status" value="1"/>
</dbReference>
<evidence type="ECO:0000256" key="3">
    <source>
        <dbReference type="SAM" id="SignalP"/>
    </source>
</evidence>
<dbReference type="InterPro" id="IPR018247">
    <property type="entry name" value="EF_Hand_1_Ca_BS"/>
</dbReference>
<dbReference type="STRING" id="560819.SAMN05428998_101441"/>
<dbReference type="EMBL" id="FWZX01000001">
    <property type="protein sequence ID" value="SME91807.1"/>
    <property type="molecule type" value="Genomic_DNA"/>
</dbReference>
<proteinExistence type="predicted"/>
<sequence length="205" mass="22275">MKKLTFSLLGATALVGGLAVAALAQNAMPGPMPGAMDGPGGRHGPRIMELFKQIDANGDGQIDKAEAEAFRAARFAEADTNGDGKVTPQELADFHARMAEQRATDEFKRLDADGNGEISEQEFVKAKLARMQTRMNDERGRDRAAIHFARMDANHDGVLEPDELGARGMKLFARLDSNGDGVVTQAEAQQAMADFREHRHGDRKE</sequence>
<feature type="domain" description="EF-hand" evidence="4">
    <location>
        <begin position="66"/>
        <end position="101"/>
    </location>
</feature>
<dbReference type="AlphaFoldDB" id="A0A1Y6B615"/>
<organism evidence="5 6">
    <name type="scientific">Tistlia consotensis USBA 355</name>
    <dbReference type="NCBI Taxonomy" id="560819"/>
    <lineage>
        <taxon>Bacteria</taxon>
        <taxon>Pseudomonadati</taxon>
        <taxon>Pseudomonadota</taxon>
        <taxon>Alphaproteobacteria</taxon>
        <taxon>Rhodospirillales</taxon>
        <taxon>Rhodovibrionaceae</taxon>
        <taxon>Tistlia</taxon>
    </lineage>
</organism>
<dbReference type="RefSeq" id="WP_085120782.1">
    <property type="nucleotide sequence ID" value="NZ_FWZX01000001.1"/>
</dbReference>
<evidence type="ECO:0000256" key="1">
    <source>
        <dbReference type="ARBA" id="ARBA00022723"/>
    </source>
</evidence>
<dbReference type="PROSITE" id="PS50222">
    <property type="entry name" value="EF_HAND_2"/>
    <property type="match status" value="3"/>
</dbReference>
<dbReference type="Proteomes" id="UP000192917">
    <property type="component" value="Unassembled WGS sequence"/>
</dbReference>
<accession>A0A1Y6B615</accession>
<reference evidence="5 6" key="1">
    <citation type="submission" date="2017-04" db="EMBL/GenBank/DDBJ databases">
        <authorList>
            <person name="Afonso C.L."/>
            <person name="Miller P.J."/>
            <person name="Scott M.A."/>
            <person name="Spackman E."/>
            <person name="Goraichik I."/>
            <person name="Dimitrov K.M."/>
            <person name="Suarez D.L."/>
            <person name="Swayne D.E."/>
        </authorList>
    </citation>
    <scope>NUCLEOTIDE SEQUENCE [LARGE SCALE GENOMIC DNA]</scope>
    <source>
        <strain evidence="5 6">USBA 355</strain>
    </source>
</reference>
<dbReference type="GO" id="GO:0005509">
    <property type="term" value="F:calcium ion binding"/>
    <property type="evidence" value="ECO:0007669"/>
    <property type="project" value="InterPro"/>
</dbReference>
<dbReference type="PROSITE" id="PS00018">
    <property type="entry name" value="EF_HAND_1"/>
    <property type="match status" value="2"/>
</dbReference>
<keyword evidence="2" id="KW-0677">Repeat</keyword>
<dbReference type="CDD" id="cd00051">
    <property type="entry name" value="EFh"/>
    <property type="match status" value="1"/>
</dbReference>
<evidence type="ECO:0000259" key="4">
    <source>
        <dbReference type="PROSITE" id="PS50222"/>
    </source>
</evidence>
<dbReference type="PANTHER" id="PTHR10827">
    <property type="entry name" value="RETICULOCALBIN"/>
    <property type="match status" value="1"/>
</dbReference>
<dbReference type="SUPFAM" id="SSF47473">
    <property type="entry name" value="EF-hand"/>
    <property type="match status" value="1"/>
</dbReference>
<dbReference type="PANTHER" id="PTHR10827:SF98">
    <property type="entry name" value="45 KDA CALCIUM-BINDING PROTEIN"/>
    <property type="match status" value="1"/>
</dbReference>
<gene>
    <name evidence="5" type="ORF">SAMN05428998_101441</name>
</gene>